<dbReference type="EC" id="2.7.1.-" evidence="9"/>
<dbReference type="AlphaFoldDB" id="A0A3G6J6M0"/>
<evidence type="ECO:0000313" key="10">
    <source>
        <dbReference type="Proteomes" id="UP000269019"/>
    </source>
</evidence>
<dbReference type="GO" id="GO:0009401">
    <property type="term" value="P:phosphoenolpyruvate-dependent sugar phosphotransferase system"/>
    <property type="evidence" value="ECO:0007669"/>
    <property type="project" value="UniProtKB-KW"/>
</dbReference>
<keyword evidence="2" id="KW-0813">Transport</keyword>
<dbReference type="SUPFAM" id="SSF51261">
    <property type="entry name" value="Duplicated hybrid motif"/>
    <property type="match status" value="1"/>
</dbReference>
<evidence type="ECO:0000256" key="2">
    <source>
        <dbReference type="ARBA" id="ARBA00022448"/>
    </source>
</evidence>
<dbReference type="PANTHER" id="PTHR45008">
    <property type="entry name" value="PTS SYSTEM GLUCOSE-SPECIFIC EIIA COMPONENT"/>
    <property type="match status" value="1"/>
</dbReference>
<evidence type="ECO:0000259" key="8">
    <source>
        <dbReference type="PROSITE" id="PS51093"/>
    </source>
</evidence>
<dbReference type="InterPro" id="IPR050890">
    <property type="entry name" value="PTS_EIIA_component"/>
</dbReference>
<reference evidence="9 10" key="1">
    <citation type="submission" date="2018-11" db="EMBL/GenBank/DDBJ databases">
        <authorList>
            <person name="Kleinhagauer T."/>
            <person name="Glaeser S.P."/>
            <person name="Spergser J."/>
            <person name="Ruckert C."/>
            <person name="Kaempfer P."/>
            <person name="Busse H.-J."/>
        </authorList>
    </citation>
    <scope>NUCLEOTIDE SEQUENCE [LARGE SCALE GENOMIC DNA]</scope>
    <source>
        <strain evidence="9 10">200CH</strain>
    </source>
</reference>
<feature type="region of interest" description="Disordered" evidence="7">
    <location>
        <begin position="153"/>
        <end position="176"/>
    </location>
</feature>
<dbReference type="Proteomes" id="UP000269019">
    <property type="component" value="Chromosome"/>
</dbReference>
<name>A0A3G6J6M0_9CORY</name>
<protein>
    <submittedName>
        <fullName evidence="9">Glucose-specific phosphotransferase enzyme IIA component</fullName>
        <ecNumber evidence="9">2.7.1.-</ecNumber>
    </submittedName>
</protein>
<keyword evidence="6" id="KW-0418">Kinase</keyword>
<evidence type="ECO:0000313" key="9">
    <source>
        <dbReference type="EMBL" id="AZA13751.1"/>
    </source>
</evidence>
<dbReference type="Pfam" id="PF00358">
    <property type="entry name" value="PTS_EIIA_1"/>
    <property type="match status" value="1"/>
</dbReference>
<comment type="subcellular location">
    <subcellularLocation>
        <location evidence="1">Cytoplasm</location>
    </subcellularLocation>
</comment>
<dbReference type="Gene3D" id="2.70.70.10">
    <property type="entry name" value="Glucose Permease (Domain IIA)"/>
    <property type="match status" value="1"/>
</dbReference>
<gene>
    <name evidence="9" type="primary">crr</name>
    <name evidence="9" type="ORF">CCHOA_06795</name>
</gene>
<evidence type="ECO:0000256" key="7">
    <source>
        <dbReference type="SAM" id="MobiDB-lite"/>
    </source>
</evidence>
<dbReference type="InterPro" id="IPR011055">
    <property type="entry name" value="Dup_hybrid_motif"/>
</dbReference>
<dbReference type="PANTHER" id="PTHR45008:SF1">
    <property type="entry name" value="PTS SYSTEM GLUCOSE-SPECIFIC EIIA COMPONENT"/>
    <property type="match status" value="1"/>
</dbReference>
<feature type="domain" description="PTS EIIA type-1" evidence="8">
    <location>
        <begin position="21"/>
        <end position="127"/>
    </location>
</feature>
<dbReference type="GO" id="GO:0005737">
    <property type="term" value="C:cytoplasm"/>
    <property type="evidence" value="ECO:0007669"/>
    <property type="project" value="UniProtKB-SubCell"/>
</dbReference>
<dbReference type="RefSeq" id="WP_164472408.1">
    <property type="nucleotide sequence ID" value="NZ_CP033896.1"/>
</dbReference>
<dbReference type="GO" id="GO:0016301">
    <property type="term" value="F:kinase activity"/>
    <property type="evidence" value="ECO:0007669"/>
    <property type="project" value="UniProtKB-KW"/>
</dbReference>
<keyword evidence="3" id="KW-0762">Sugar transport</keyword>
<sequence>MPELVCAPCAGQVIDLAQTPDPVFASRSVGDGIALAPAPSGNSVTMLAPVSGEVIRLLPHAYVILTEGGQAVMTHIGINTVRLQGEGFIAHLEQGQQVSQGQPMITYRPEILREHGCIGICPVVVLGRGLHTIRSVNPTSVRPGDPLFYLLDDQPQPANTDPSPAADHSSEQYFLP</sequence>
<evidence type="ECO:0000256" key="6">
    <source>
        <dbReference type="ARBA" id="ARBA00022777"/>
    </source>
</evidence>
<dbReference type="KEGG" id="ccho:CCHOA_06795"/>
<evidence type="ECO:0000256" key="4">
    <source>
        <dbReference type="ARBA" id="ARBA00022679"/>
    </source>
</evidence>
<proteinExistence type="predicted"/>
<evidence type="ECO:0000256" key="5">
    <source>
        <dbReference type="ARBA" id="ARBA00022683"/>
    </source>
</evidence>
<dbReference type="PROSITE" id="PS51093">
    <property type="entry name" value="PTS_EIIA_TYPE_1"/>
    <property type="match status" value="1"/>
</dbReference>
<dbReference type="EMBL" id="CP033896">
    <property type="protein sequence ID" value="AZA13751.1"/>
    <property type="molecule type" value="Genomic_DNA"/>
</dbReference>
<evidence type="ECO:0000256" key="3">
    <source>
        <dbReference type="ARBA" id="ARBA00022597"/>
    </source>
</evidence>
<keyword evidence="10" id="KW-1185">Reference proteome</keyword>
<evidence type="ECO:0000256" key="1">
    <source>
        <dbReference type="ARBA" id="ARBA00004496"/>
    </source>
</evidence>
<keyword evidence="5" id="KW-0598">Phosphotransferase system</keyword>
<accession>A0A3G6J6M0</accession>
<organism evidence="9 10">
    <name type="scientific">Corynebacterium choanae</name>
    <dbReference type="NCBI Taxonomy" id="1862358"/>
    <lineage>
        <taxon>Bacteria</taxon>
        <taxon>Bacillati</taxon>
        <taxon>Actinomycetota</taxon>
        <taxon>Actinomycetes</taxon>
        <taxon>Mycobacteriales</taxon>
        <taxon>Corynebacteriaceae</taxon>
        <taxon>Corynebacterium</taxon>
    </lineage>
</organism>
<dbReference type="InterPro" id="IPR001127">
    <property type="entry name" value="PTS_EIIA_1_perm"/>
</dbReference>
<keyword evidence="4 9" id="KW-0808">Transferase</keyword>